<dbReference type="EMBL" id="SMSJ01000008">
    <property type="protein sequence ID" value="TDH62945.1"/>
    <property type="molecule type" value="Genomic_DNA"/>
</dbReference>
<dbReference type="PROSITE" id="PS51898">
    <property type="entry name" value="TYR_RECOMBINASE"/>
    <property type="match status" value="1"/>
</dbReference>
<gene>
    <name evidence="6" type="ORF">E2C06_09710</name>
</gene>
<dbReference type="GO" id="GO:0003677">
    <property type="term" value="F:DNA binding"/>
    <property type="evidence" value="ECO:0007669"/>
    <property type="project" value="UniProtKB-KW"/>
</dbReference>
<dbReference type="Gene3D" id="1.10.443.10">
    <property type="entry name" value="Intergrase catalytic core"/>
    <property type="match status" value="1"/>
</dbReference>
<evidence type="ECO:0000256" key="2">
    <source>
        <dbReference type="ARBA" id="ARBA00022908"/>
    </source>
</evidence>
<dbReference type="Pfam" id="PF00589">
    <property type="entry name" value="Phage_integrase"/>
    <property type="match status" value="1"/>
</dbReference>
<protein>
    <submittedName>
        <fullName evidence="6">Integrase</fullName>
    </submittedName>
</protein>
<keyword evidence="3" id="KW-0238">DNA-binding</keyword>
<dbReference type="PANTHER" id="PTHR30349">
    <property type="entry name" value="PHAGE INTEGRASE-RELATED"/>
    <property type="match status" value="1"/>
</dbReference>
<dbReference type="OrthoDB" id="9814722at2"/>
<reference evidence="6 7" key="1">
    <citation type="journal article" date="2016" name="J. Microbiol.">
        <title>Dankookia rubra gen. nov., sp. nov., an alphaproteobacterium isolated from sediment of a shallow stream.</title>
        <authorList>
            <person name="Kim W.H."/>
            <person name="Kim D.H."/>
            <person name="Kang K."/>
            <person name="Ahn T.Y."/>
        </authorList>
    </citation>
    <scope>NUCLEOTIDE SEQUENCE [LARGE SCALE GENOMIC DNA]</scope>
    <source>
        <strain evidence="6 7">JCM30602</strain>
    </source>
</reference>
<evidence type="ECO:0000313" key="7">
    <source>
        <dbReference type="Proteomes" id="UP000295096"/>
    </source>
</evidence>
<evidence type="ECO:0000256" key="4">
    <source>
        <dbReference type="ARBA" id="ARBA00023172"/>
    </source>
</evidence>
<name>A0A4V3AAE9_9PROT</name>
<dbReference type="AlphaFoldDB" id="A0A4V3AAE9"/>
<dbReference type="InterPro" id="IPR013762">
    <property type="entry name" value="Integrase-like_cat_sf"/>
</dbReference>
<organism evidence="6 7">
    <name type="scientific">Dankookia rubra</name>
    <dbReference type="NCBI Taxonomy" id="1442381"/>
    <lineage>
        <taxon>Bacteria</taxon>
        <taxon>Pseudomonadati</taxon>
        <taxon>Pseudomonadota</taxon>
        <taxon>Alphaproteobacteria</taxon>
        <taxon>Acetobacterales</taxon>
        <taxon>Roseomonadaceae</taxon>
        <taxon>Dankookia</taxon>
    </lineage>
</organism>
<sequence>MPAKIREVSLATRTARTKLTARVKPYYRRIGGDLHLGYYRPMTKGLAGSWIARRYLGAAKYETAALGRADDVPEVPADGTAVLTFDQAQRAAVEWSRQKAAAVRAAASGATNVTVRSAVDAYVTIRKARAMKAGRDAELRLSHHVLAAPLADTALLTLTDGDLARWRSGIARGGRGKPRKTPLAPATLARLLNDLRAALTAAARKAKAPADLHTTIKDGLRPPEDHGKARPKQVLQDADVRKLAAAAEAIDADFGALVMILAATGARLDQAARITVADFQPEARRVMVPPSRKGRGQKQIIRIAVPLPDDVIARLRSLAAGRAGHEPLLTRWHHRQVEGDKAAGTLYRWERVDRRPWANAATMTRQWRAAVASIGLPADLVPYCLRHSSIVRGLRSGLPAALVAKVHDTSVGMIEKHYGAFIVDASEDLLRRAVVPLEAVHD</sequence>
<dbReference type="InterPro" id="IPR011010">
    <property type="entry name" value="DNA_brk_join_enz"/>
</dbReference>
<dbReference type="PANTHER" id="PTHR30349:SF41">
    <property type="entry name" value="INTEGRASE_RECOMBINASE PROTEIN MJ0367-RELATED"/>
    <property type="match status" value="1"/>
</dbReference>
<comment type="similarity">
    <text evidence="1">Belongs to the 'phage' integrase family.</text>
</comment>
<accession>A0A4V3AAE9</accession>
<keyword evidence="4" id="KW-0233">DNA recombination</keyword>
<evidence type="ECO:0000313" key="6">
    <source>
        <dbReference type="EMBL" id="TDH62945.1"/>
    </source>
</evidence>
<dbReference type="RefSeq" id="WP_133288394.1">
    <property type="nucleotide sequence ID" value="NZ_SMSJ01000008.1"/>
</dbReference>
<evidence type="ECO:0000256" key="1">
    <source>
        <dbReference type="ARBA" id="ARBA00008857"/>
    </source>
</evidence>
<evidence type="ECO:0000259" key="5">
    <source>
        <dbReference type="PROSITE" id="PS51898"/>
    </source>
</evidence>
<comment type="caution">
    <text evidence="6">The sequence shown here is derived from an EMBL/GenBank/DDBJ whole genome shotgun (WGS) entry which is preliminary data.</text>
</comment>
<keyword evidence="2" id="KW-0229">DNA integration</keyword>
<dbReference type="InterPro" id="IPR050090">
    <property type="entry name" value="Tyrosine_recombinase_XerCD"/>
</dbReference>
<feature type="domain" description="Tyr recombinase" evidence="5">
    <location>
        <begin position="229"/>
        <end position="435"/>
    </location>
</feature>
<dbReference type="SUPFAM" id="SSF56349">
    <property type="entry name" value="DNA breaking-rejoining enzymes"/>
    <property type="match status" value="1"/>
</dbReference>
<dbReference type="GO" id="GO:0015074">
    <property type="term" value="P:DNA integration"/>
    <property type="evidence" value="ECO:0007669"/>
    <property type="project" value="UniProtKB-KW"/>
</dbReference>
<proteinExistence type="inferred from homology"/>
<dbReference type="InterPro" id="IPR002104">
    <property type="entry name" value="Integrase_catalytic"/>
</dbReference>
<dbReference type="GO" id="GO:0006310">
    <property type="term" value="P:DNA recombination"/>
    <property type="evidence" value="ECO:0007669"/>
    <property type="project" value="UniProtKB-KW"/>
</dbReference>
<evidence type="ECO:0000256" key="3">
    <source>
        <dbReference type="ARBA" id="ARBA00023125"/>
    </source>
</evidence>
<dbReference type="Proteomes" id="UP000295096">
    <property type="component" value="Unassembled WGS sequence"/>
</dbReference>
<keyword evidence="7" id="KW-1185">Reference proteome</keyword>